<reference evidence="4" key="1">
    <citation type="submission" date="2022-07" db="EMBL/GenBank/DDBJ databases">
        <title>Phylogenomic reconstructions and comparative analyses of Kickxellomycotina fungi.</title>
        <authorList>
            <person name="Reynolds N.K."/>
            <person name="Stajich J.E."/>
            <person name="Barry K."/>
            <person name="Grigoriev I.V."/>
            <person name="Crous P."/>
            <person name="Smith M.E."/>
        </authorList>
    </citation>
    <scope>NUCLEOTIDE SEQUENCE</scope>
    <source>
        <strain evidence="4">NBRC 100468</strain>
    </source>
</reference>
<dbReference type="GO" id="GO:0005829">
    <property type="term" value="C:cytosol"/>
    <property type="evidence" value="ECO:0007669"/>
    <property type="project" value="TreeGrafter"/>
</dbReference>
<dbReference type="Proteomes" id="UP001150538">
    <property type="component" value="Unassembled WGS sequence"/>
</dbReference>
<protein>
    <recommendedName>
        <fullName evidence="3">CMP/dCMP-type deaminase domain-containing protein</fullName>
    </recommendedName>
</protein>
<dbReference type="GO" id="GO:0055086">
    <property type="term" value="P:nucleobase-containing small molecule metabolic process"/>
    <property type="evidence" value="ECO:0007669"/>
    <property type="project" value="UniProtKB-ARBA"/>
</dbReference>
<comment type="caution">
    <text evidence="4">The sequence shown here is derived from an EMBL/GenBank/DDBJ whole genome shotgun (WGS) entry which is preliminary data.</text>
</comment>
<dbReference type="OrthoDB" id="414540at2759"/>
<dbReference type="InterPro" id="IPR013171">
    <property type="entry name" value="Cyd/dCyd_deaminase_Zn-bd"/>
</dbReference>
<evidence type="ECO:0000313" key="4">
    <source>
        <dbReference type="EMBL" id="KAJ1917451.1"/>
    </source>
</evidence>
<dbReference type="GO" id="GO:0004126">
    <property type="term" value="F:cytidine deaminase activity"/>
    <property type="evidence" value="ECO:0007669"/>
    <property type="project" value="InterPro"/>
</dbReference>
<dbReference type="CDD" id="cd01283">
    <property type="entry name" value="cytidine_deaminase"/>
    <property type="match status" value="1"/>
</dbReference>
<evidence type="ECO:0000256" key="2">
    <source>
        <dbReference type="ARBA" id="ARBA00011738"/>
    </source>
</evidence>
<dbReference type="Gene3D" id="3.40.140.10">
    <property type="entry name" value="Cytidine Deaminase, domain 2"/>
    <property type="match status" value="1"/>
</dbReference>
<comment type="similarity">
    <text evidence="1">Belongs to the cytidine and deoxycytidylate deaminase family.</text>
</comment>
<dbReference type="InterPro" id="IPR016193">
    <property type="entry name" value="Cytidine_deaminase-like"/>
</dbReference>
<sequence>MANTPSSELLRDIPQSTIDELIDASLEVRSKAYCPYSNFNVGAALLTHSGKIYKGCNVESAAFGKYTIVLDFVPKDLPLEVQCSGDRDIKAVAVSSQLLREFGEDIRIILVLNDRSYDVTTIKDLLPRSFGPDSLN</sequence>
<comment type="subunit">
    <text evidence="2">Homodimer.</text>
</comment>
<evidence type="ECO:0000259" key="3">
    <source>
        <dbReference type="PROSITE" id="PS51747"/>
    </source>
</evidence>
<dbReference type="GO" id="GO:0072527">
    <property type="term" value="P:pyrimidine-containing compound metabolic process"/>
    <property type="evidence" value="ECO:0007669"/>
    <property type="project" value="UniProtKB-ARBA"/>
</dbReference>
<proteinExistence type="inferred from homology"/>
<dbReference type="InterPro" id="IPR002125">
    <property type="entry name" value="CMP_dCMP_dom"/>
</dbReference>
<dbReference type="Pfam" id="PF08211">
    <property type="entry name" value="dCMP_cyt_deam_2"/>
    <property type="match status" value="1"/>
</dbReference>
<feature type="domain" description="CMP/dCMP-type deaminase" evidence="3">
    <location>
        <begin position="16"/>
        <end position="133"/>
    </location>
</feature>
<dbReference type="EMBL" id="JANBPU010000071">
    <property type="protein sequence ID" value="KAJ1917451.1"/>
    <property type="molecule type" value="Genomic_DNA"/>
</dbReference>
<evidence type="ECO:0000313" key="5">
    <source>
        <dbReference type="Proteomes" id="UP001150538"/>
    </source>
</evidence>
<name>A0A9W8A3G1_9FUNG</name>
<accession>A0A9W8A3G1</accession>
<dbReference type="GO" id="GO:0008270">
    <property type="term" value="F:zinc ion binding"/>
    <property type="evidence" value="ECO:0007669"/>
    <property type="project" value="InterPro"/>
</dbReference>
<organism evidence="4 5">
    <name type="scientific">Mycoemilia scoparia</name>
    <dbReference type="NCBI Taxonomy" id="417184"/>
    <lineage>
        <taxon>Eukaryota</taxon>
        <taxon>Fungi</taxon>
        <taxon>Fungi incertae sedis</taxon>
        <taxon>Zoopagomycota</taxon>
        <taxon>Kickxellomycotina</taxon>
        <taxon>Kickxellomycetes</taxon>
        <taxon>Kickxellales</taxon>
        <taxon>Kickxellaceae</taxon>
        <taxon>Mycoemilia</taxon>
    </lineage>
</organism>
<dbReference type="SUPFAM" id="SSF53927">
    <property type="entry name" value="Cytidine deaminase-like"/>
    <property type="match status" value="1"/>
</dbReference>
<dbReference type="InterPro" id="IPR050202">
    <property type="entry name" value="Cyt/Deoxycyt_deaminase"/>
</dbReference>
<evidence type="ECO:0000256" key="1">
    <source>
        <dbReference type="ARBA" id="ARBA00006576"/>
    </source>
</evidence>
<keyword evidence="5" id="KW-1185">Reference proteome</keyword>
<dbReference type="AlphaFoldDB" id="A0A9W8A3G1"/>
<dbReference type="PROSITE" id="PS51747">
    <property type="entry name" value="CYT_DCMP_DEAMINASES_2"/>
    <property type="match status" value="1"/>
</dbReference>
<gene>
    <name evidence="4" type="ORF">H4219_003194</name>
</gene>
<dbReference type="PANTHER" id="PTHR11644:SF2">
    <property type="entry name" value="CYTIDINE DEAMINASE"/>
    <property type="match status" value="1"/>
</dbReference>
<dbReference type="PANTHER" id="PTHR11644">
    <property type="entry name" value="CYTIDINE DEAMINASE"/>
    <property type="match status" value="1"/>
</dbReference>